<evidence type="ECO:0000256" key="1">
    <source>
        <dbReference type="SAM" id="Coils"/>
    </source>
</evidence>
<dbReference type="SUPFAM" id="SSF53335">
    <property type="entry name" value="S-adenosyl-L-methionine-dependent methyltransferases"/>
    <property type="match status" value="1"/>
</dbReference>
<dbReference type="InterPro" id="IPR048976">
    <property type="entry name" value="WHD_PKMT"/>
</dbReference>
<dbReference type="Gene3D" id="3.40.50.150">
    <property type="entry name" value="Vaccinia Virus protein VP39"/>
    <property type="match status" value="1"/>
</dbReference>
<dbReference type="CDD" id="cd02440">
    <property type="entry name" value="AdoMet_MTases"/>
    <property type="match status" value="1"/>
</dbReference>
<organism evidence="5">
    <name type="scientific">Candidatus Kentrum sp. TUN</name>
    <dbReference type="NCBI Taxonomy" id="2126343"/>
    <lineage>
        <taxon>Bacteria</taxon>
        <taxon>Pseudomonadati</taxon>
        <taxon>Pseudomonadota</taxon>
        <taxon>Gammaproteobacteria</taxon>
        <taxon>Candidatus Kentrum</taxon>
    </lineage>
</organism>
<evidence type="ECO:0000259" key="3">
    <source>
        <dbReference type="Pfam" id="PF13847"/>
    </source>
</evidence>
<dbReference type="AlphaFoldDB" id="A0A451A5I4"/>
<dbReference type="GO" id="GO:0008168">
    <property type="term" value="F:methyltransferase activity"/>
    <property type="evidence" value="ECO:0007669"/>
    <property type="project" value="UniProtKB-KW"/>
</dbReference>
<feature type="domain" description="Methyltransferase regulatory" evidence="2">
    <location>
        <begin position="234"/>
        <end position="316"/>
    </location>
</feature>
<feature type="coiled-coil region" evidence="1">
    <location>
        <begin position="91"/>
        <end position="118"/>
    </location>
</feature>
<protein>
    <submittedName>
        <fullName evidence="5">Regulatory domain of a methyltransferase-containing protein</fullName>
    </submittedName>
</protein>
<evidence type="ECO:0000259" key="4">
    <source>
        <dbReference type="Pfam" id="PF21782"/>
    </source>
</evidence>
<name>A0A451A5I4_9GAMM</name>
<dbReference type="GO" id="GO:0032259">
    <property type="term" value="P:methylation"/>
    <property type="evidence" value="ECO:0007669"/>
    <property type="project" value="UniProtKB-KW"/>
</dbReference>
<evidence type="ECO:0000259" key="2">
    <source>
        <dbReference type="Pfam" id="PF10119"/>
    </source>
</evidence>
<dbReference type="InterPro" id="IPR025714">
    <property type="entry name" value="Methyltranfer_dom"/>
</dbReference>
<evidence type="ECO:0000313" key="5">
    <source>
        <dbReference type="EMBL" id="VFK61288.1"/>
    </source>
</evidence>
<keyword evidence="5" id="KW-0489">Methyltransferase</keyword>
<dbReference type="InterPro" id="IPR050723">
    <property type="entry name" value="CFA/CMAS"/>
</dbReference>
<accession>A0A451A5I4</accession>
<dbReference type="InterPro" id="IPR018773">
    <property type="entry name" value="MeTrfase_reg_dom_prd"/>
</dbReference>
<reference evidence="5" key="1">
    <citation type="submission" date="2019-02" db="EMBL/GenBank/DDBJ databases">
        <authorList>
            <person name="Gruber-Vodicka R. H."/>
            <person name="Seah K. B. B."/>
        </authorList>
    </citation>
    <scope>NUCLEOTIDE SEQUENCE</scope>
    <source>
        <strain evidence="5">BECK_BY1</strain>
    </source>
</reference>
<dbReference type="InterPro" id="IPR029063">
    <property type="entry name" value="SAM-dependent_MTases_sf"/>
</dbReference>
<feature type="domain" description="PKMT C-terminal winged helix" evidence="4">
    <location>
        <begin position="442"/>
        <end position="539"/>
    </location>
</feature>
<proteinExistence type="predicted"/>
<keyword evidence="1" id="KW-0175">Coiled coil</keyword>
<sequence>MPGAGTKAPPFQPWREALKQVLLNMTTYDTIPYPSYSYPQSAPGTLSAIARIFGMQPTHVTKARVLEIGCASGGNLLPLAARYPAATFLGVDLSEKQIEQAKQQASALDLENITFEAKSILEFDIKEEKFDYIIAHGVYSWVPANVQERILEICGENLSNNGVAFVSYNTLPGWNAVKTIRDMMLYHTRNFDEPAQKVLEARRILNFVIEGLEAASGPHKQILEREVNTLKETDDNYLLHDHLEVINDPCYFHEFMEKAGKHGLIYLGDAGLPSMFLGNYTERVSNTLRQIDDTIRQEQYLDFIDNRRFRETLLVKEGCSLNRRLTPAILDGLRFIPCYDLSQPIETGSEGTVENLDLVALQGGRKANMIGKIACVAYVALLRAAPLPQSLDEIAASAADISDIDKKVIRKEFGVLALKLIFNGVLSVTTDNVPYHIKTPSEKPKAFPVARLQSLTMNKVPNLRHEIVTLSNDLKLVFQYVTGENSKEQIAELLKEHIEKGELTLHVNGKPLEKDSPDIEQYLPQYIDARIMNLANSALLVG</sequence>
<dbReference type="EMBL" id="CAADFX010000148">
    <property type="protein sequence ID" value="VFK61288.1"/>
    <property type="molecule type" value="Genomic_DNA"/>
</dbReference>
<dbReference type="Pfam" id="PF13847">
    <property type="entry name" value="Methyltransf_31"/>
    <property type="match status" value="1"/>
</dbReference>
<keyword evidence="5" id="KW-0808">Transferase</keyword>
<dbReference type="Pfam" id="PF10119">
    <property type="entry name" value="MethyTransf_Reg"/>
    <property type="match status" value="1"/>
</dbReference>
<gene>
    <name evidence="5" type="ORF">BECKTUN1418D_GA0071000_11488</name>
</gene>
<dbReference type="Pfam" id="PF21782">
    <property type="entry name" value="WHD_PKMT"/>
    <property type="match status" value="1"/>
</dbReference>
<dbReference type="PANTHER" id="PTHR43667:SF2">
    <property type="entry name" value="FATTY ACID C-METHYL TRANSFERASE"/>
    <property type="match status" value="1"/>
</dbReference>
<dbReference type="PANTHER" id="PTHR43667">
    <property type="entry name" value="CYCLOPROPANE-FATTY-ACYL-PHOSPHOLIPID SYNTHASE"/>
    <property type="match status" value="1"/>
</dbReference>
<feature type="domain" description="Methyltransferase" evidence="3">
    <location>
        <begin position="62"/>
        <end position="170"/>
    </location>
</feature>